<accession>A0A5N6GIB9</accession>
<dbReference type="EMBL" id="ML734764">
    <property type="protein sequence ID" value="KAB8240223.1"/>
    <property type="molecule type" value="Genomic_DNA"/>
</dbReference>
<name>A0A5N6GIB9_ASPFL</name>
<organism evidence="1">
    <name type="scientific">Aspergillus flavus</name>
    <dbReference type="NCBI Taxonomy" id="5059"/>
    <lineage>
        <taxon>Eukaryota</taxon>
        <taxon>Fungi</taxon>
        <taxon>Dikarya</taxon>
        <taxon>Ascomycota</taxon>
        <taxon>Pezizomycotina</taxon>
        <taxon>Eurotiomycetes</taxon>
        <taxon>Eurotiomycetidae</taxon>
        <taxon>Eurotiales</taxon>
        <taxon>Aspergillaceae</taxon>
        <taxon>Aspergillus</taxon>
        <taxon>Aspergillus subgen. Circumdati</taxon>
    </lineage>
</organism>
<evidence type="ECO:0000313" key="1">
    <source>
        <dbReference type="EMBL" id="KAB8240223.1"/>
    </source>
</evidence>
<gene>
    <name evidence="1" type="ORF">BDV35DRAFT_386010</name>
</gene>
<sequence>MDETDPSLGLHAWYRLPDDNETEQWGTSTSPAHRETDLYLVHELCWQRLLGHFGPGEFHLECLYEALERLPPRIGNTIYYWMPLWRGAPNSHFGLSNLEELMRFARDPPKPLKPLSEQIVYPSQPPTDCFRVLPSEVLESIAVLLSTRNFLSLRHALRPMTVFFWSPTFWRTRFDINGGRGFLLPMVREFTKPGRRREVDWRLLYYCTCNPNYRWWFQLEVQVWEELRWLRDTTLAIHPGRVRPLDFRGSALYHYYNTIYRDIYVESVKANVCITGMEFIFDDQPSPMLSYSTPGAKQTTMQMSQPYINDFRGIVCLYGPYGIRDRDKPPYQQHRYCVGYNVYGHLSTPMQASSVSLDKVRHVIALLDKSKVLSIGFLGVAERGLKGSSKRD</sequence>
<dbReference type="AlphaFoldDB" id="A0A5N6GIB9"/>
<dbReference type="Proteomes" id="UP000325434">
    <property type="component" value="Unassembled WGS sequence"/>
</dbReference>
<evidence type="ECO:0008006" key="2">
    <source>
        <dbReference type="Google" id="ProtNLM"/>
    </source>
</evidence>
<proteinExistence type="predicted"/>
<protein>
    <recommendedName>
        <fullName evidence="2">F-box domain-containing protein</fullName>
    </recommendedName>
</protein>
<reference evidence="1" key="1">
    <citation type="submission" date="2019-04" db="EMBL/GenBank/DDBJ databases">
        <title>Friends and foes A comparative genomics study of 23 Aspergillus species from section Flavi.</title>
        <authorList>
            <consortium name="DOE Joint Genome Institute"/>
            <person name="Kjaerbolling I."/>
            <person name="Vesth T."/>
            <person name="Frisvad J.C."/>
            <person name="Nybo J.L."/>
            <person name="Theobald S."/>
            <person name="Kildgaard S."/>
            <person name="Isbrandt T."/>
            <person name="Kuo A."/>
            <person name="Sato A."/>
            <person name="Lyhne E.K."/>
            <person name="Kogle M.E."/>
            <person name="Wiebenga A."/>
            <person name="Kun R.S."/>
            <person name="Lubbers R.J."/>
            <person name="Makela M.R."/>
            <person name="Barry K."/>
            <person name="Chovatia M."/>
            <person name="Clum A."/>
            <person name="Daum C."/>
            <person name="Haridas S."/>
            <person name="He G."/>
            <person name="LaButti K."/>
            <person name="Lipzen A."/>
            <person name="Mondo S."/>
            <person name="Riley R."/>
            <person name="Salamov A."/>
            <person name="Simmons B.A."/>
            <person name="Magnuson J.K."/>
            <person name="Henrissat B."/>
            <person name="Mortensen U.H."/>
            <person name="Larsen T.O."/>
            <person name="Devries R.P."/>
            <person name="Grigoriev I.V."/>
            <person name="Machida M."/>
            <person name="Baker S.E."/>
            <person name="Andersen M.R."/>
        </authorList>
    </citation>
    <scope>NUCLEOTIDE SEQUENCE [LARGE SCALE GENOMIC DNA]</scope>
    <source>
        <strain evidence="1">CBS 121.62</strain>
    </source>
</reference>